<feature type="domain" description="BAAT/Acyl-CoA thioester hydrolase C-terminal" evidence="1">
    <location>
        <begin position="104"/>
        <end position="282"/>
    </location>
</feature>
<dbReference type="InterPro" id="IPR014940">
    <property type="entry name" value="BAAT_C"/>
</dbReference>
<dbReference type="EMBL" id="JADCKA010000014">
    <property type="protein sequence ID" value="MBE5036079.1"/>
    <property type="molecule type" value="Genomic_DNA"/>
</dbReference>
<organism evidence="2 3">
    <name type="scientific">Gallibacter intestinalis</name>
    <dbReference type="NCBI Taxonomy" id="2779356"/>
    <lineage>
        <taxon>Bacteria</taxon>
        <taxon>Bacillati</taxon>
        <taxon>Bacillota</taxon>
        <taxon>Clostridia</taxon>
        <taxon>Eubacteriales</taxon>
        <taxon>Eubacteriaceae</taxon>
        <taxon>Gallibacter</taxon>
    </lineage>
</organism>
<dbReference type="PIRSF" id="PIRSF016521">
    <property type="entry name" value="Acyl-CoA_hydro"/>
    <property type="match status" value="1"/>
</dbReference>
<dbReference type="Gene3D" id="3.40.50.1820">
    <property type="entry name" value="alpha/beta hydrolase"/>
    <property type="match status" value="1"/>
</dbReference>
<accession>A0ABR9QYX7</accession>
<dbReference type="InterPro" id="IPR029058">
    <property type="entry name" value="AB_hydrolase_fold"/>
</dbReference>
<dbReference type="InterPro" id="IPR016662">
    <property type="entry name" value="Acyl-CoA_thioEstase_long-chain"/>
</dbReference>
<sequence length="319" mass="36330">MKDSFCRDKNSKWDKKRTAIQAAKTGRAGNVEYITVAQEGFCGFYHVPVKDHDPKKAVIVIGGSEGNENIPMNVGAMFAKCGIAALGICYWNVDGLPKELVRVPVDPFEKAILWLKNKGYEKIIMYGISKGAELALLCASLMPDICGVVALSPMHCIWGGMHGNQSMVSKTFSSASEFTYRGKDFPCMAAHLKYGPAIRNLILHQQFELSYIYEEPLKHFDEDTAIRVENIRGNILFIYAKEDLMWPSKEAVAYMVERLEKHRFAFRVDVLEYEKASHILVPLNPPKLKMFKIERQYPEDCRHSREDAFHKTIKWISEV</sequence>
<evidence type="ECO:0000259" key="1">
    <source>
        <dbReference type="Pfam" id="PF08840"/>
    </source>
</evidence>
<dbReference type="PANTHER" id="PTHR10824">
    <property type="entry name" value="ACYL-COENZYME A THIOESTERASE-RELATED"/>
    <property type="match status" value="1"/>
</dbReference>
<dbReference type="RefSeq" id="WP_226385725.1">
    <property type="nucleotide sequence ID" value="NZ_JADCKA010000014.1"/>
</dbReference>
<evidence type="ECO:0000313" key="3">
    <source>
        <dbReference type="Proteomes" id="UP001516588"/>
    </source>
</evidence>
<evidence type="ECO:0000313" key="2">
    <source>
        <dbReference type="EMBL" id="MBE5036079.1"/>
    </source>
</evidence>
<protein>
    <recommendedName>
        <fullName evidence="1">BAAT/Acyl-CoA thioester hydrolase C-terminal domain-containing protein</fullName>
    </recommendedName>
</protein>
<comment type="caution">
    <text evidence="2">The sequence shown here is derived from an EMBL/GenBank/DDBJ whole genome shotgun (WGS) entry which is preliminary data.</text>
</comment>
<name>A0ABR9QYX7_9FIRM</name>
<dbReference type="Pfam" id="PF08840">
    <property type="entry name" value="BAAT_C"/>
    <property type="match status" value="1"/>
</dbReference>
<keyword evidence="3" id="KW-1185">Reference proteome</keyword>
<gene>
    <name evidence="2" type="ORF">INF20_07320</name>
</gene>
<proteinExistence type="predicted"/>
<dbReference type="Proteomes" id="UP001516588">
    <property type="component" value="Unassembled WGS sequence"/>
</dbReference>
<reference evidence="2 3" key="1">
    <citation type="submission" date="2020-10" db="EMBL/GenBank/DDBJ databases">
        <title>ChiBAC.</title>
        <authorList>
            <person name="Zenner C."/>
            <person name="Hitch T.C.A."/>
            <person name="Clavel T."/>
        </authorList>
    </citation>
    <scope>NUCLEOTIDE SEQUENCE [LARGE SCALE GENOMIC DNA]</scope>
    <source>
        <strain evidence="2 3">DSM 108706</strain>
    </source>
</reference>
<dbReference type="PANTHER" id="PTHR10824:SF4">
    <property type="entry name" value="ACYL-COENZYME A THIOESTERASE 1-LIKE"/>
    <property type="match status" value="1"/>
</dbReference>
<dbReference type="SUPFAM" id="SSF53474">
    <property type="entry name" value="alpha/beta-Hydrolases"/>
    <property type="match status" value="1"/>
</dbReference>